<evidence type="ECO:0000313" key="3">
    <source>
        <dbReference type="EMBL" id="TPP49699.1"/>
    </source>
</evidence>
<dbReference type="OrthoDB" id="10071225at2759"/>
<evidence type="ECO:0000259" key="2">
    <source>
        <dbReference type="SMART" id="SM01314"/>
    </source>
</evidence>
<dbReference type="GO" id="GO:0042393">
    <property type="term" value="F:histone binding"/>
    <property type="evidence" value="ECO:0007669"/>
    <property type="project" value="InterPro"/>
</dbReference>
<dbReference type="SUPFAM" id="SSF52540">
    <property type="entry name" value="P-loop containing nucleoside triphosphate hydrolases"/>
    <property type="match status" value="1"/>
</dbReference>
<reference evidence="3 4" key="1">
    <citation type="submission" date="2019-04" db="EMBL/GenBank/DDBJ databases">
        <title>Annotation for the trematode Fasciola gigantica.</title>
        <authorList>
            <person name="Choi Y.-J."/>
        </authorList>
    </citation>
    <scope>NUCLEOTIDE SEQUENCE [LARGE SCALE GENOMIC DNA]</scope>
    <source>
        <strain evidence="3">Uganda_cow_1</strain>
    </source>
</reference>
<evidence type="ECO:0000313" key="4">
    <source>
        <dbReference type="Proteomes" id="UP000316759"/>
    </source>
</evidence>
<dbReference type="SMART" id="SM01314">
    <property type="entry name" value="SnAC"/>
    <property type="match status" value="1"/>
</dbReference>
<feature type="domain" description="Snf2 ATP coupling" evidence="2">
    <location>
        <begin position="17"/>
        <end position="82"/>
    </location>
</feature>
<comment type="caution">
    <text evidence="3">The sequence shown here is derived from an EMBL/GenBank/DDBJ whole genome shotgun (WGS) entry which is preliminary data.</text>
</comment>
<organism evidence="3 4">
    <name type="scientific">Fasciola gigantica</name>
    <name type="common">Giant liver fluke</name>
    <dbReference type="NCBI Taxonomy" id="46835"/>
    <lineage>
        <taxon>Eukaryota</taxon>
        <taxon>Metazoa</taxon>
        <taxon>Spiralia</taxon>
        <taxon>Lophotrochozoa</taxon>
        <taxon>Platyhelminthes</taxon>
        <taxon>Trematoda</taxon>
        <taxon>Digenea</taxon>
        <taxon>Plagiorchiida</taxon>
        <taxon>Echinostomata</taxon>
        <taxon>Echinostomatoidea</taxon>
        <taxon>Fasciolidae</taxon>
        <taxon>Fasciola</taxon>
    </lineage>
</organism>
<feature type="region of interest" description="Disordered" evidence="1">
    <location>
        <begin position="155"/>
        <end position="175"/>
    </location>
</feature>
<sequence length="175" mass="20724">MLARSEEEFEIYQRMDMERQFTESQQARQEQRLMEYSELPKWIIRDEVELERSLRVEESVFGMKRQRKEVDYSDALTERQFLKAIDEGSLEEAEERQRQKRATRKKRKRIDVRVLRLISINSVEEKILAAARFKLDVDQKVIQAGMFDQKSTGERSASVFCKAPTRTGRKADGRG</sequence>
<protein>
    <submittedName>
        <fullName evidence="3">Transcription activator BRG1</fullName>
    </submittedName>
</protein>
<dbReference type="EMBL" id="SUNJ01015610">
    <property type="protein sequence ID" value="TPP49699.1"/>
    <property type="molecule type" value="Genomic_DNA"/>
</dbReference>
<keyword evidence="4" id="KW-1185">Reference proteome</keyword>
<dbReference type="AlphaFoldDB" id="A0A504XQ99"/>
<proteinExistence type="predicted"/>
<dbReference type="Proteomes" id="UP000316759">
    <property type="component" value="Unassembled WGS sequence"/>
</dbReference>
<dbReference type="InterPro" id="IPR029295">
    <property type="entry name" value="SnAC"/>
</dbReference>
<evidence type="ECO:0000256" key="1">
    <source>
        <dbReference type="SAM" id="MobiDB-lite"/>
    </source>
</evidence>
<dbReference type="Gene3D" id="3.40.50.300">
    <property type="entry name" value="P-loop containing nucleotide triphosphate hydrolases"/>
    <property type="match status" value="1"/>
</dbReference>
<dbReference type="Pfam" id="PF14619">
    <property type="entry name" value="SnAC"/>
    <property type="match status" value="1"/>
</dbReference>
<name>A0A504XQ99_FASGI</name>
<gene>
    <name evidence="3" type="ORF">FGIG_12253</name>
</gene>
<dbReference type="STRING" id="46835.A0A504XQ99"/>
<accession>A0A504XQ99</accession>
<dbReference type="InterPro" id="IPR027417">
    <property type="entry name" value="P-loop_NTPase"/>
</dbReference>